<dbReference type="EMBL" id="DTAR01000019">
    <property type="protein sequence ID" value="HGM97457.1"/>
    <property type="molecule type" value="Genomic_DNA"/>
</dbReference>
<reference evidence="9" key="1">
    <citation type="journal article" date="2020" name="mSystems">
        <title>Genome- and Community-Level Interaction Insights into Carbon Utilization and Element Cycling Functions of Hydrothermarchaeota in Hydrothermal Sediment.</title>
        <authorList>
            <person name="Zhou Z."/>
            <person name="Liu Y."/>
            <person name="Xu W."/>
            <person name="Pan J."/>
            <person name="Luo Z.H."/>
            <person name="Li M."/>
        </authorList>
    </citation>
    <scope>NUCLEOTIDE SEQUENCE [LARGE SCALE GENOMIC DNA]</scope>
    <source>
        <strain evidence="10">SpSt-626</strain>
        <strain evidence="9">SpSt-695</strain>
    </source>
</reference>
<feature type="transmembrane region" description="Helical" evidence="8">
    <location>
        <begin position="6"/>
        <end position="23"/>
    </location>
</feature>
<keyword evidence="8" id="KW-1003">Cell membrane</keyword>
<feature type="transmembrane region" description="Helical" evidence="8">
    <location>
        <begin position="59"/>
        <end position="83"/>
    </location>
</feature>
<dbReference type="EC" id="7.1.1.-" evidence="8"/>
<dbReference type="HAMAP" id="MF_01456">
    <property type="entry name" value="NDH1_NuoK"/>
    <property type="match status" value="1"/>
</dbReference>
<evidence type="ECO:0000256" key="1">
    <source>
        <dbReference type="ARBA" id="ARBA00004141"/>
    </source>
</evidence>
<evidence type="ECO:0000256" key="6">
    <source>
        <dbReference type="ARBA" id="ARBA00022989"/>
    </source>
</evidence>
<evidence type="ECO:0000256" key="3">
    <source>
        <dbReference type="ARBA" id="ARBA00022448"/>
    </source>
</evidence>
<dbReference type="GO" id="GO:0042773">
    <property type="term" value="P:ATP synthesis coupled electron transport"/>
    <property type="evidence" value="ECO:0007669"/>
    <property type="project" value="InterPro"/>
</dbReference>
<keyword evidence="3 8" id="KW-0813">Transport</keyword>
<dbReference type="GO" id="GO:0048038">
    <property type="term" value="F:quinone binding"/>
    <property type="evidence" value="ECO:0007669"/>
    <property type="project" value="UniProtKB-KW"/>
</dbReference>
<dbReference type="Gene3D" id="1.10.287.3510">
    <property type="match status" value="1"/>
</dbReference>
<keyword evidence="8" id="KW-0830">Ubiquinone</keyword>
<dbReference type="EMBL" id="DTDP01000089">
    <property type="protein sequence ID" value="HGK53797.1"/>
    <property type="molecule type" value="Genomic_DNA"/>
</dbReference>
<evidence type="ECO:0000313" key="9">
    <source>
        <dbReference type="EMBL" id="HGK53797.1"/>
    </source>
</evidence>
<evidence type="ECO:0000256" key="7">
    <source>
        <dbReference type="ARBA" id="ARBA00023136"/>
    </source>
</evidence>
<comment type="catalytic activity">
    <reaction evidence="8">
        <text>a quinone + NADH + 5 H(+)(in) = a quinol + NAD(+) + 4 H(+)(out)</text>
        <dbReference type="Rhea" id="RHEA:57888"/>
        <dbReference type="ChEBI" id="CHEBI:15378"/>
        <dbReference type="ChEBI" id="CHEBI:24646"/>
        <dbReference type="ChEBI" id="CHEBI:57540"/>
        <dbReference type="ChEBI" id="CHEBI:57945"/>
        <dbReference type="ChEBI" id="CHEBI:132124"/>
    </reaction>
</comment>
<gene>
    <name evidence="8 9" type="primary">nuoK</name>
    <name evidence="10" type="ORF">ENT96_00180</name>
    <name evidence="9" type="ORF">ENU72_02085</name>
</gene>
<comment type="caution">
    <text evidence="9">The sequence shown here is derived from an EMBL/GenBank/DDBJ whole genome shotgun (WGS) entry which is preliminary data.</text>
</comment>
<dbReference type="PANTHER" id="PTHR11434:SF16">
    <property type="entry name" value="NADH-UBIQUINONE OXIDOREDUCTASE CHAIN 4L"/>
    <property type="match status" value="1"/>
</dbReference>
<keyword evidence="6 8" id="KW-1133">Transmembrane helix</keyword>
<evidence type="ECO:0000256" key="5">
    <source>
        <dbReference type="ARBA" id="ARBA00022719"/>
    </source>
</evidence>
<evidence type="ECO:0000256" key="4">
    <source>
        <dbReference type="ARBA" id="ARBA00022692"/>
    </source>
</evidence>
<organism evidence="9">
    <name type="scientific">candidate division WOR-3 bacterium</name>
    <dbReference type="NCBI Taxonomy" id="2052148"/>
    <lineage>
        <taxon>Bacteria</taxon>
        <taxon>Bacteria division WOR-3</taxon>
    </lineage>
</organism>
<dbReference type="GO" id="GO:0050136">
    <property type="term" value="F:NADH dehydrogenase (quinone) (non-electrogenic) activity"/>
    <property type="evidence" value="ECO:0007669"/>
    <property type="project" value="UniProtKB-UniRule"/>
</dbReference>
<comment type="similarity">
    <text evidence="2 8">Belongs to the complex I subunit 4L family.</text>
</comment>
<sequence length="99" mass="10705">MGIKGILIISAIMFSLGVFGVLTRKSALGILIAIELMFNSANLNFAAFGRMLGKIEGSIFPLFGIAITVCEVAVGFAIIFYLYRIRKTTKADEVDILKG</sequence>
<keyword evidence="7 8" id="KW-0472">Membrane</keyword>
<feature type="transmembrane region" description="Helical" evidence="8">
    <location>
        <begin position="30"/>
        <end position="53"/>
    </location>
</feature>
<dbReference type="GO" id="GO:0030964">
    <property type="term" value="C:NADH dehydrogenase complex"/>
    <property type="evidence" value="ECO:0007669"/>
    <property type="project" value="TreeGrafter"/>
</dbReference>
<evidence type="ECO:0000313" key="10">
    <source>
        <dbReference type="EMBL" id="HGM97457.1"/>
    </source>
</evidence>
<comment type="function">
    <text evidence="8">NDH-1 shuttles electrons from NADH, via FMN and iron-sulfur (Fe-S) centers, to quinones in the respiratory chain. The immediate electron acceptor for the enzyme in this species is believed to be ubiquinone. Couples the redox reaction to proton translocation (for every two electrons transferred, four hydrogen ions are translocated across the cytoplasmic membrane), and thus conserves the redox energy in a proton gradient.</text>
</comment>
<dbReference type="Pfam" id="PF00420">
    <property type="entry name" value="Oxidored_q2"/>
    <property type="match status" value="1"/>
</dbReference>
<accession>A0A7V3ZT22</accession>
<protein>
    <recommendedName>
        <fullName evidence="8">NADH-quinone oxidoreductase subunit K</fullName>
        <ecNumber evidence="8">7.1.1.-</ecNumber>
    </recommendedName>
    <alternativeName>
        <fullName evidence="8">NADH dehydrogenase I subunit K</fullName>
    </alternativeName>
    <alternativeName>
        <fullName evidence="8">NDH-1 subunit K</fullName>
    </alternativeName>
</protein>
<keyword evidence="4 8" id="KW-0812">Transmembrane</keyword>
<dbReference type="InterPro" id="IPR039428">
    <property type="entry name" value="NUOK/Mnh_C1-like"/>
</dbReference>
<dbReference type="PANTHER" id="PTHR11434">
    <property type="entry name" value="NADH-UBIQUINONE OXIDOREDUCTASE SUBUNIT ND4L"/>
    <property type="match status" value="1"/>
</dbReference>
<keyword evidence="8" id="KW-0520">NAD</keyword>
<keyword evidence="5 8" id="KW-0874">Quinone</keyword>
<comment type="subunit">
    <text evidence="8">NDH-1 is composed of 14 different subunits. Subunits NuoA, H, J, K, L, M, N constitute the membrane sector of the complex.</text>
</comment>
<comment type="subcellular location">
    <subcellularLocation>
        <location evidence="8">Cell membrane</location>
        <topology evidence="8">Multi-pass membrane protein</topology>
    </subcellularLocation>
    <subcellularLocation>
        <location evidence="1">Membrane</location>
        <topology evidence="1">Multi-pass membrane protein</topology>
    </subcellularLocation>
</comment>
<evidence type="ECO:0000256" key="8">
    <source>
        <dbReference type="HAMAP-Rule" id="MF_01456"/>
    </source>
</evidence>
<keyword evidence="8" id="KW-1278">Translocase</keyword>
<name>A0A7V3ZT22_UNCW3</name>
<dbReference type="AlphaFoldDB" id="A0A7V3ZT22"/>
<dbReference type="InterPro" id="IPR001133">
    <property type="entry name" value="NADH_UbQ_OxRdtase_chain4L/K"/>
</dbReference>
<keyword evidence="9" id="KW-0560">Oxidoreductase</keyword>
<evidence type="ECO:0000256" key="2">
    <source>
        <dbReference type="ARBA" id="ARBA00010519"/>
    </source>
</evidence>
<dbReference type="FunFam" id="1.10.287.3510:FF:000001">
    <property type="entry name" value="NADH-quinone oxidoreductase subunit K"/>
    <property type="match status" value="1"/>
</dbReference>
<dbReference type="GO" id="GO:0005886">
    <property type="term" value="C:plasma membrane"/>
    <property type="evidence" value="ECO:0007669"/>
    <property type="project" value="UniProtKB-SubCell"/>
</dbReference>
<proteinExistence type="inferred from homology"/>
<dbReference type="NCBIfam" id="NF004320">
    <property type="entry name" value="PRK05715.1-2"/>
    <property type="match status" value="1"/>
</dbReference>